<dbReference type="GO" id="GO:0016887">
    <property type="term" value="F:ATP hydrolysis activity"/>
    <property type="evidence" value="ECO:0007669"/>
    <property type="project" value="InterPro"/>
</dbReference>
<dbReference type="GO" id="GO:0005524">
    <property type="term" value="F:ATP binding"/>
    <property type="evidence" value="ECO:0007669"/>
    <property type="project" value="UniProtKB-KW"/>
</dbReference>
<dbReference type="InterPro" id="IPR051701">
    <property type="entry name" value="Mito_OM_Translocase_MSP1"/>
</dbReference>
<feature type="region of interest" description="Disordered" evidence="3">
    <location>
        <begin position="18"/>
        <end position="39"/>
    </location>
</feature>
<dbReference type="AlphaFoldDB" id="A0AAN8Y5G5"/>
<organism evidence="5 6">
    <name type="scientific">Solanum bulbocastanum</name>
    <name type="common">Wild potato</name>
    <dbReference type="NCBI Taxonomy" id="147425"/>
    <lineage>
        <taxon>Eukaryota</taxon>
        <taxon>Viridiplantae</taxon>
        <taxon>Streptophyta</taxon>
        <taxon>Embryophyta</taxon>
        <taxon>Tracheophyta</taxon>
        <taxon>Spermatophyta</taxon>
        <taxon>Magnoliopsida</taxon>
        <taxon>eudicotyledons</taxon>
        <taxon>Gunneridae</taxon>
        <taxon>Pentapetalae</taxon>
        <taxon>asterids</taxon>
        <taxon>lamiids</taxon>
        <taxon>Solanales</taxon>
        <taxon>Solanaceae</taxon>
        <taxon>Solanoideae</taxon>
        <taxon>Solaneae</taxon>
        <taxon>Solanum</taxon>
    </lineage>
</organism>
<dbReference type="Proteomes" id="UP001371456">
    <property type="component" value="Unassembled WGS sequence"/>
</dbReference>
<dbReference type="InterPro" id="IPR003959">
    <property type="entry name" value="ATPase_AAA_core"/>
</dbReference>
<evidence type="ECO:0000256" key="3">
    <source>
        <dbReference type="SAM" id="MobiDB-lite"/>
    </source>
</evidence>
<feature type="domain" description="ATPase AAA-type core" evidence="4">
    <location>
        <begin position="113"/>
        <end position="158"/>
    </location>
</feature>
<dbReference type="PANTHER" id="PTHR45644:SF83">
    <property type="entry name" value="P-LOOP CONTAINING NUCLEOSIDE TRIPHOSPHATE HYDROLASES SUPERFAMILY PROTEIN"/>
    <property type="match status" value="1"/>
</dbReference>
<dbReference type="Pfam" id="PF00004">
    <property type="entry name" value="AAA"/>
    <property type="match status" value="1"/>
</dbReference>
<dbReference type="EMBL" id="JBANQN010000010">
    <property type="protein sequence ID" value="KAK6777568.1"/>
    <property type="molecule type" value="Genomic_DNA"/>
</dbReference>
<evidence type="ECO:0000256" key="1">
    <source>
        <dbReference type="ARBA" id="ARBA00022741"/>
    </source>
</evidence>
<dbReference type="PANTHER" id="PTHR45644">
    <property type="entry name" value="AAA ATPASE, PUTATIVE (AFU_ORTHOLOGUE AFUA_2G12920)-RELATED-RELATED"/>
    <property type="match status" value="1"/>
</dbReference>
<name>A0AAN8Y5G5_SOLBU</name>
<comment type="caution">
    <text evidence="5">The sequence shown here is derived from an EMBL/GenBank/DDBJ whole genome shotgun (WGS) entry which is preliminary data.</text>
</comment>
<dbReference type="GO" id="GO:0005741">
    <property type="term" value="C:mitochondrial outer membrane"/>
    <property type="evidence" value="ECO:0007669"/>
    <property type="project" value="TreeGrafter"/>
</dbReference>
<evidence type="ECO:0000256" key="2">
    <source>
        <dbReference type="ARBA" id="ARBA00022840"/>
    </source>
</evidence>
<keyword evidence="6" id="KW-1185">Reference proteome</keyword>
<keyword evidence="1" id="KW-0547">Nucleotide-binding</keyword>
<evidence type="ECO:0000259" key="4">
    <source>
        <dbReference type="Pfam" id="PF00004"/>
    </source>
</evidence>
<evidence type="ECO:0000313" key="5">
    <source>
        <dbReference type="EMBL" id="KAK6777568.1"/>
    </source>
</evidence>
<accession>A0AAN8Y5G5</accession>
<keyword evidence="2" id="KW-0067">ATP-binding</keyword>
<protein>
    <recommendedName>
        <fullName evidence="4">ATPase AAA-type core domain-containing protein</fullName>
    </recommendedName>
</protein>
<dbReference type="Gene3D" id="3.40.50.300">
    <property type="entry name" value="P-loop containing nucleotide triphosphate hydrolases"/>
    <property type="match status" value="1"/>
</dbReference>
<evidence type="ECO:0000313" key="6">
    <source>
        <dbReference type="Proteomes" id="UP001371456"/>
    </source>
</evidence>
<dbReference type="SUPFAM" id="SSF52540">
    <property type="entry name" value="P-loop containing nucleoside triphosphate hydrolases"/>
    <property type="match status" value="1"/>
</dbReference>
<proteinExistence type="predicted"/>
<dbReference type="InterPro" id="IPR027417">
    <property type="entry name" value="P-loop_NTPase"/>
</dbReference>
<gene>
    <name evidence="5" type="ORF">RDI58_024286</name>
</gene>
<sequence>MEANAELSKDVVVDDIGIKPKSKSENPTSECLSTKKDGEISSTSKASICATLDKISPQSLLESLSEVILDNEFEKPIRPKVIPSHEIGVTFVDIGALDETKDIGGLLNPCRGILLFGPPSTGKTMLAKAIANEAGASFINVSMSTITSKWFGEDEKNV</sequence>
<reference evidence="5 6" key="1">
    <citation type="submission" date="2024-02" db="EMBL/GenBank/DDBJ databases">
        <title>de novo genome assembly of Solanum bulbocastanum strain 11H21.</title>
        <authorList>
            <person name="Hosaka A.J."/>
        </authorList>
    </citation>
    <scope>NUCLEOTIDE SEQUENCE [LARGE SCALE GENOMIC DNA]</scope>
    <source>
        <tissue evidence="5">Young leaves</tissue>
    </source>
</reference>